<accession>A0A8S5V231</accession>
<name>A0A8S5V231_9CAUD</name>
<sequence length="57" mass="6780">MSTQAQRRFNVKNVNYGSLHNLTNPKLIFSHKVYQNKEGVSYSANIYYWYYLCLTVL</sequence>
<protein>
    <submittedName>
        <fullName evidence="1">Uncharacterized protein</fullName>
    </submittedName>
</protein>
<organism evidence="1">
    <name type="scientific">Myoviridae sp. ctJ2i1</name>
    <dbReference type="NCBI Taxonomy" id="2825079"/>
    <lineage>
        <taxon>Viruses</taxon>
        <taxon>Duplodnaviria</taxon>
        <taxon>Heunggongvirae</taxon>
        <taxon>Uroviricota</taxon>
        <taxon>Caudoviricetes</taxon>
    </lineage>
</organism>
<reference evidence="1" key="1">
    <citation type="journal article" date="2021" name="Proc. Natl. Acad. Sci. U.S.A.">
        <title>A Catalog of Tens of Thousands of Viruses from Human Metagenomes Reveals Hidden Associations with Chronic Diseases.</title>
        <authorList>
            <person name="Tisza M.J."/>
            <person name="Buck C.B."/>
        </authorList>
    </citation>
    <scope>NUCLEOTIDE SEQUENCE</scope>
    <source>
        <strain evidence="1">CtJ2i1</strain>
    </source>
</reference>
<evidence type="ECO:0000313" key="1">
    <source>
        <dbReference type="EMBL" id="DAG00782.1"/>
    </source>
</evidence>
<dbReference type="EMBL" id="BK016182">
    <property type="protein sequence ID" value="DAG00782.1"/>
    <property type="molecule type" value="Genomic_DNA"/>
</dbReference>
<proteinExistence type="predicted"/>